<dbReference type="Proteomes" id="UP000626109">
    <property type="component" value="Unassembled WGS sequence"/>
</dbReference>
<evidence type="ECO:0000256" key="7">
    <source>
        <dbReference type="RuleBase" id="RU000405"/>
    </source>
</evidence>
<dbReference type="GO" id="GO:0035556">
    <property type="term" value="P:intracellular signal transduction"/>
    <property type="evidence" value="ECO:0007669"/>
    <property type="project" value="InterPro"/>
</dbReference>
<dbReference type="AlphaFoldDB" id="A0A813L085"/>
<dbReference type="GO" id="GO:0000166">
    <property type="term" value="F:nucleotide binding"/>
    <property type="evidence" value="ECO:0007669"/>
    <property type="project" value="UniProtKB-KW"/>
</dbReference>
<protein>
    <recommendedName>
        <fullName evidence="10">Guanylate cyclase domain-containing protein</fullName>
    </recommendedName>
</protein>
<dbReference type="GO" id="GO:0001653">
    <property type="term" value="F:peptide receptor activity"/>
    <property type="evidence" value="ECO:0007669"/>
    <property type="project" value="TreeGrafter"/>
</dbReference>
<dbReference type="SMART" id="SM00044">
    <property type="entry name" value="CYCc"/>
    <property type="match status" value="1"/>
</dbReference>
<evidence type="ECO:0000256" key="6">
    <source>
        <dbReference type="ARBA" id="ARBA00023239"/>
    </source>
</evidence>
<dbReference type="InterPro" id="IPR001054">
    <property type="entry name" value="A/G_cyclase"/>
</dbReference>
<feature type="non-terminal residue" evidence="11">
    <location>
        <position position="1"/>
    </location>
</feature>
<feature type="region of interest" description="Disordered" evidence="8">
    <location>
        <begin position="404"/>
        <end position="436"/>
    </location>
</feature>
<evidence type="ECO:0000256" key="2">
    <source>
        <dbReference type="ARBA" id="ARBA00022692"/>
    </source>
</evidence>
<evidence type="ECO:0000256" key="5">
    <source>
        <dbReference type="ARBA" id="ARBA00023136"/>
    </source>
</evidence>
<dbReference type="PROSITE" id="PS50125">
    <property type="entry name" value="GUANYLATE_CYCLASE_2"/>
    <property type="match status" value="1"/>
</dbReference>
<dbReference type="InterPro" id="IPR050401">
    <property type="entry name" value="Cyclic_nucleotide_synthase"/>
</dbReference>
<keyword evidence="4 9" id="KW-1133">Transmembrane helix</keyword>
<comment type="caution">
    <text evidence="11">The sequence shown here is derived from an EMBL/GenBank/DDBJ whole genome shotgun (WGS) entry which is preliminary data.</text>
</comment>
<feature type="transmembrane region" description="Helical" evidence="9">
    <location>
        <begin position="68"/>
        <end position="88"/>
    </location>
</feature>
<dbReference type="InterPro" id="IPR018297">
    <property type="entry name" value="A/G_cyclase_CS"/>
</dbReference>
<evidence type="ECO:0000313" key="12">
    <source>
        <dbReference type="Proteomes" id="UP000626109"/>
    </source>
</evidence>
<evidence type="ECO:0000256" key="4">
    <source>
        <dbReference type="ARBA" id="ARBA00022989"/>
    </source>
</evidence>
<dbReference type="GO" id="GO:0007168">
    <property type="term" value="P:receptor guanylyl cyclase signaling pathway"/>
    <property type="evidence" value="ECO:0007669"/>
    <property type="project" value="TreeGrafter"/>
</dbReference>
<feature type="transmembrane region" description="Helical" evidence="9">
    <location>
        <begin position="713"/>
        <end position="733"/>
    </location>
</feature>
<name>A0A813L085_POLGL</name>
<feature type="transmembrane region" description="Helical" evidence="9">
    <location>
        <begin position="108"/>
        <end position="128"/>
    </location>
</feature>
<dbReference type="SUPFAM" id="SSF55073">
    <property type="entry name" value="Nucleotide cyclase"/>
    <property type="match status" value="1"/>
</dbReference>
<dbReference type="GO" id="GO:0004383">
    <property type="term" value="F:guanylate cyclase activity"/>
    <property type="evidence" value="ECO:0007669"/>
    <property type="project" value="TreeGrafter"/>
</dbReference>
<reference evidence="11" key="1">
    <citation type="submission" date="2021-02" db="EMBL/GenBank/DDBJ databases">
        <authorList>
            <person name="Dougan E. K."/>
            <person name="Rhodes N."/>
            <person name="Thang M."/>
            <person name="Chan C."/>
        </authorList>
    </citation>
    <scope>NUCLEOTIDE SEQUENCE</scope>
</reference>
<feature type="transmembrane region" description="Helical" evidence="9">
    <location>
        <begin position="771"/>
        <end position="790"/>
    </location>
</feature>
<comment type="subcellular location">
    <subcellularLocation>
        <location evidence="1">Membrane</location>
    </subcellularLocation>
</comment>
<evidence type="ECO:0000256" key="8">
    <source>
        <dbReference type="SAM" id="MobiDB-lite"/>
    </source>
</evidence>
<dbReference type="EMBL" id="CAJNNW010033666">
    <property type="protein sequence ID" value="CAE8719873.1"/>
    <property type="molecule type" value="Genomic_DNA"/>
</dbReference>
<dbReference type="GO" id="GO:0004016">
    <property type="term" value="F:adenylate cyclase activity"/>
    <property type="evidence" value="ECO:0007669"/>
    <property type="project" value="TreeGrafter"/>
</dbReference>
<evidence type="ECO:0000313" key="11">
    <source>
        <dbReference type="EMBL" id="CAE8719873.1"/>
    </source>
</evidence>
<dbReference type="PANTHER" id="PTHR11920:SF335">
    <property type="entry name" value="GUANYLATE CYCLASE"/>
    <property type="match status" value="1"/>
</dbReference>
<dbReference type="Gene3D" id="3.30.70.1230">
    <property type="entry name" value="Nucleotide cyclase"/>
    <property type="match status" value="1"/>
</dbReference>
<feature type="transmembrane region" description="Helical" evidence="9">
    <location>
        <begin position="24"/>
        <end position="47"/>
    </location>
</feature>
<dbReference type="Pfam" id="PF00211">
    <property type="entry name" value="Guanylate_cyc"/>
    <property type="match status" value="1"/>
</dbReference>
<feature type="compositionally biased region" description="Low complexity" evidence="8">
    <location>
        <begin position="418"/>
        <end position="427"/>
    </location>
</feature>
<dbReference type="InterPro" id="IPR029787">
    <property type="entry name" value="Nucleotide_cyclase"/>
</dbReference>
<evidence type="ECO:0000259" key="10">
    <source>
        <dbReference type="PROSITE" id="PS50125"/>
    </source>
</evidence>
<dbReference type="PROSITE" id="PS00452">
    <property type="entry name" value="GUANYLATE_CYCLASE_1"/>
    <property type="match status" value="1"/>
</dbReference>
<feature type="transmembrane region" description="Helical" evidence="9">
    <location>
        <begin position="592"/>
        <end position="611"/>
    </location>
</feature>
<comment type="similarity">
    <text evidence="7">Belongs to the adenylyl cyclase class-4/guanylyl cyclase family.</text>
</comment>
<dbReference type="GO" id="GO:0005886">
    <property type="term" value="C:plasma membrane"/>
    <property type="evidence" value="ECO:0007669"/>
    <property type="project" value="TreeGrafter"/>
</dbReference>
<gene>
    <name evidence="11" type="ORF">PGLA2088_LOCUS40941</name>
</gene>
<keyword evidence="3" id="KW-0547">Nucleotide-binding</keyword>
<keyword evidence="5 9" id="KW-0472">Membrane</keyword>
<evidence type="ECO:0000256" key="9">
    <source>
        <dbReference type="SAM" id="Phobius"/>
    </source>
</evidence>
<organism evidence="11 12">
    <name type="scientific">Polarella glacialis</name>
    <name type="common">Dinoflagellate</name>
    <dbReference type="NCBI Taxonomy" id="89957"/>
    <lineage>
        <taxon>Eukaryota</taxon>
        <taxon>Sar</taxon>
        <taxon>Alveolata</taxon>
        <taxon>Dinophyceae</taxon>
        <taxon>Suessiales</taxon>
        <taxon>Suessiaceae</taxon>
        <taxon>Polarella</taxon>
    </lineage>
</organism>
<feature type="transmembrane region" description="Helical" evidence="9">
    <location>
        <begin position="563"/>
        <end position="580"/>
    </location>
</feature>
<keyword evidence="6 7" id="KW-0456">Lyase</keyword>
<dbReference type="PANTHER" id="PTHR11920">
    <property type="entry name" value="GUANYLYL CYCLASE"/>
    <property type="match status" value="1"/>
</dbReference>
<feature type="non-terminal residue" evidence="11">
    <location>
        <position position="805"/>
    </location>
</feature>
<dbReference type="CDD" id="cd07302">
    <property type="entry name" value="CHD"/>
    <property type="match status" value="1"/>
</dbReference>
<feature type="transmembrane region" description="Helical" evidence="9">
    <location>
        <begin position="745"/>
        <end position="764"/>
    </location>
</feature>
<sequence length="805" mass="88594">FPLMGEVVALPLWISRMRTKPEDYLTVMAVLAVMGFQVLKILLLRSASGEICGIYLPLAVAAGARIRFLRITSLVVLHNVLLLLGSWLNFGIETCGFDQEMGENCGFLSGYIIVQQFAVTILVIFYAYQAERFARQRFARDTASEAMRSQDMDLLQGMFPEEVVTHIVKSFGQRRHKEGGSEGLESNERRVSSKHACQDQGVVTVLFCDICDFENLVATLQPTELVQLLDRAFMMFDRICESNQVTKIETVGKTFMAAGMSCSKELSGEAGITADARHTFLSAAHILKKVARSALGIQSVSKITVKIGLHTGPVISGVVGSQKPQFALFGDTVNTAARMCSTGKVSHVHVSDSTFEYVGQDPRFRWDDRKTEVKGKDTMETHLLHNTYSFADVYNQRSRKSNAMLTRKSEGGSGVGQSGSLSSGRSSSRQHLHLHQPGQAAHIDLLSPSGSQGGWAPLSEEVLEVPHCLSYELEEDELSGMPASLVGGPEKAPAEPKDKVAVLPPEAPEEVPPLLMAEERYKFSLVATAELLAYGAEAVQEAFKWCGEVAVQESTNPDTVRPFITFWAFFTIESICVVLSRQGVSASRRDILVAVRSSYSVASLLGIMLFIKCARARKRRGDRVTLRISPSTVLPTPAGEQPYSAESRARMINMAVAAFKQRRAADNFIAARRSDEEPSTSRFMKFVHRNSHSSLSSSSMLPPTRDCGLRSRFTACIVVTLAGYICTVLSNVYGLMNSSYEEVRLVVYFESLFFNCVLLHFCMLRVTMASVCASVLMLVVSIGLGASTMGEWSPYALYPFAQYMV</sequence>
<evidence type="ECO:0000256" key="1">
    <source>
        <dbReference type="ARBA" id="ARBA00004370"/>
    </source>
</evidence>
<feature type="domain" description="Guanylate cyclase" evidence="10">
    <location>
        <begin position="204"/>
        <end position="340"/>
    </location>
</feature>
<proteinExistence type="inferred from homology"/>
<evidence type="ECO:0000256" key="3">
    <source>
        <dbReference type="ARBA" id="ARBA00022741"/>
    </source>
</evidence>
<accession>A0A813L085</accession>
<keyword evidence="2 9" id="KW-0812">Transmembrane</keyword>